<reference evidence="3 4" key="1">
    <citation type="journal article" date="2011" name="J. Bacteriol.">
        <title>Complete genome sequence of the cellulose-degrading bacterium Cellulosilyticum lentocellum.</title>
        <authorList>
            <consortium name="US DOE Joint Genome Institute"/>
            <person name="Miller D.A."/>
            <person name="Suen G."/>
            <person name="Bruce D."/>
            <person name="Copeland A."/>
            <person name="Cheng J.F."/>
            <person name="Detter C."/>
            <person name="Goodwin L.A."/>
            <person name="Han C.S."/>
            <person name="Hauser L.J."/>
            <person name="Land M.L."/>
            <person name="Lapidus A."/>
            <person name="Lucas S."/>
            <person name="Meincke L."/>
            <person name="Pitluck S."/>
            <person name="Tapia R."/>
            <person name="Teshima H."/>
            <person name="Woyke T."/>
            <person name="Fox B.G."/>
            <person name="Angert E.R."/>
            <person name="Currie C.R."/>
        </authorList>
    </citation>
    <scope>NUCLEOTIDE SEQUENCE [LARGE SCALE GENOMIC DNA]</scope>
    <source>
        <strain evidence="4">ATCC 49066 / DSM 5427 / NCIMB 11756 / RHM5</strain>
    </source>
</reference>
<dbReference type="GO" id="GO:0051536">
    <property type="term" value="F:iron-sulfur cluster binding"/>
    <property type="evidence" value="ECO:0007669"/>
    <property type="project" value="InterPro"/>
</dbReference>
<dbReference type="Pfam" id="PF07992">
    <property type="entry name" value="Pyr_redox_2"/>
    <property type="match status" value="1"/>
</dbReference>
<proteinExistence type="predicted"/>
<dbReference type="PANTHER" id="PTHR42783:SF3">
    <property type="entry name" value="GLUTAMATE SYNTHASE [NADPH] SMALL CHAIN-RELATED"/>
    <property type="match status" value="1"/>
</dbReference>
<dbReference type="SUPFAM" id="SSF46548">
    <property type="entry name" value="alpha-helical ferredoxin"/>
    <property type="match status" value="1"/>
</dbReference>
<evidence type="ECO:0000313" key="4">
    <source>
        <dbReference type="Proteomes" id="UP000008467"/>
    </source>
</evidence>
<evidence type="ECO:0000259" key="2">
    <source>
        <dbReference type="Pfam" id="PF14691"/>
    </source>
</evidence>
<dbReference type="InterPro" id="IPR028261">
    <property type="entry name" value="DPD_II"/>
</dbReference>
<dbReference type="InterPro" id="IPR009051">
    <property type="entry name" value="Helical_ferredxn"/>
</dbReference>
<dbReference type="PRINTS" id="PR00368">
    <property type="entry name" value="FADPNR"/>
</dbReference>
<evidence type="ECO:0000259" key="1">
    <source>
        <dbReference type="Pfam" id="PF07992"/>
    </source>
</evidence>
<dbReference type="STRING" id="642492.Clole_0136"/>
<dbReference type="eggNOG" id="COG0493">
    <property type="taxonomic scope" value="Bacteria"/>
</dbReference>
<dbReference type="Proteomes" id="UP000008467">
    <property type="component" value="Chromosome"/>
</dbReference>
<keyword evidence="3" id="KW-0560">Oxidoreductase</keyword>
<accession>F2JH78</accession>
<feature type="domain" description="Dihydroprymidine dehydrogenase" evidence="2">
    <location>
        <begin position="3"/>
        <end position="92"/>
    </location>
</feature>
<keyword evidence="4" id="KW-1185">Reference proteome</keyword>
<dbReference type="InterPro" id="IPR036188">
    <property type="entry name" value="FAD/NAD-bd_sf"/>
</dbReference>
<protein>
    <submittedName>
        <fullName evidence="3">Glutamate synthase (NADPH)</fullName>
        <ecNumber evidence="3">1.4.1.13</ecNumber>
    </submittedName>
</protein>
<dbReference type="AlphaFoldDB" id="F2JH78"/>
<dbReference type="PRINTS" id="PR00469">
    <property type="entry name" value="PNDRDTASEII"/>
</dbReference>
<dbReference type="Pfam" id="PF14691">
    <property type="entry name" value="Fer4_20"/>
    <property type="match status" value="1"/>
</dbReference>
<dbReference type="EMBL" id="CP002582">
    <property type="protein sequence ID" value="ADZ81893.1"/>
    <property type="molecule type" value="Genomic_DNA"/>
</dbReference>
<organism evidence="3 4">
    <name type="scientific">Cellulosilyticum lentocellum (strain ATCC 49066 / DSM 5427 / NCIMB 11756 / RHM5)</name>
    <name type="common">Clostridium lentocellum</name>
    <dbReference type="NCBI Taxonomy" id="642492"/>
    <lineage>
        <taxon>Bacteria</taxon>
        <taxon>Bacillati</taxon>
        <taxon>Bacillota</taxon>
        <taxon>Clostridia</taxon>
        <taxon>Lachnospirales</taxon>
        <taxon>Cellulosilyticaceae</taxon>
        <taxon>Cellulosilyticum</taxon>
    </lineage>
</organism>
<dbReference type="Gene3D" id="1.10.1060.10">
    <property type="entry name" value="Alpha-helical ferredoxin"/>
    <property type="match status" value="1"/>
</dbReference>
<dbReference type="HOGENOM" id="CLU_000422_3_3_9"/>
<feature type="domain" description="FAD/NAD(P)-binding" evidence="1">
    <location>
        <begin position="109"/>
        <end position="395"/>
    </location>
</feature>
<dbReference type="Gene3D" id="3.50.50.60">
    <property type="entry name" value="FAD/NAD(P)-binding domain"/>
    <property type="match status" value="2"/>
</dbReference>
<dbReference type="KEGG" id="cle:Clole_0136"/>
<gene>
    <name evidence="3" type="ordered locus">Clole_0136</name>
</gene>
<sequence>MEKLLSEANRCLKCKKPLCQQHCPINTAVPEAITLFEEGKLQEAGELLFNNNPLSAICAIVCPHEDQCKGNCIRGIKGEPVPFCEIEAYISAAYLEGLTTRKPAPNGKRVAVIGSGPAGITAAILLAQKGYAVTMFEMRNRIGGVLSYGIPEFRLPRVLVQNLEKNLVQLGVSIKYNTLVGPVITLDKLFNDGYDAAFIGTGVWNPKTLNIKGETLGHSHYAIDYLKNPTKYQLGKKVCVIGAGNVAMDAARSAKYYGSEEVHICYRRGEEDMTATKAEIHEAKEEGIQFTLYKSPVEITDEGIIFADTRKVTLEDSSTKLETIPGSEKLFPCNSVVIAVSQAPKNNIVAGTTGLETNRGLLVTDEDGHTTREGVFACGDVVSGARTVIEAVVNAKHVVGSIHEYLQNA</sequence>
<dbReference type="SUPFAM" id="SSF51971">
    <property type="entry name" value="Nucleotide-binding domain"/>
    <property type="match status" value="1"/>
</dbReference>
<dbReference type="GO" id="GO:0004355">
    <property type="term" value="F:glutamate synthase (NADPH) activity"/>
    <property type="evidence" value="ECO:0007669"/>
    <property type="project" value="UniProtKB-EC"/>
</dbReference>
<dbReference type="EC" id="1.4.1.13" evidence="3"/>
<dbReference type="InterPro" id="IPR023753">
    <property type="entry name" value="FAD/NAD-binding_dom"/>
</dbReference>
<name>F2JH78_CELLD</name>
<dbReference type="PANTHER" id="PTHR42783">
    <property type="entry name" value="GLUTAMATE SYNTHASE [NADPH] SMALL CHAIN"/>
    <property type="match status" value="1"/>
</dbReference>
<evidence type="ECO:0000313" key="3">
    <source>
        <dbReference type="EMBL" id="ADZ81893.1"/>
    </source>
</evidence>